<dbReference type="Proteomes" id="UP000037564">
    <property type="component" value="Unassembled WGS sequence"/>
</dbReference>
<dbReference type="Proteomes" id="UP000188855">
    <property type="component" value="Unassembled WGS sequence"/>
</dbReference>
<evidence type="ECO:0000313" key="5">
    <source>
        <dbReference type="EMBL" id="RVE09657.1"/>
    </source>
</evidence>
<evidence type="ECO:0000313" key="8">
    <source>
        <dbReference type="Proteomes" id="UP000188855"/>
    </source>
</evidence>
<proteinExistence type="predicted"/>
<protein>
    <submittedName>
        <fullName evidence="2">Uncharacterized protein</fullName>
    </submittedName>
</protein>
<reference evidence="5 9" key="4">
    <citation type="submission" date="2017-08" db="EMBL/GenBank/DDBJ databases">
        <title>Sequencing of Escherichia coli CCPM 6219.</title>
        <authorList>
            <person name="Liu S.-L."/>
            <person name="Zhou Y.-J."/>
            <person name="Zhao M.-F."/>
        </authorList>
    </citation>
    <scope>NUCLEOTIDE SEQUENCE [LARGE SCALE GENOMIC DNA]</scope>
    <source>
        <strain evidence="5 9">CCPM 6219</strain>
    </source>
</reference>
<evidence type="ECO:0000313" key="9">
    <source>
        <dbReference type="Proteomes" id="UP000288459"/>
    </source>
</evidence>
<dbReference type="EMBL" id="NPIM01000156">
    <property type="protein sequence ID" value="RVE09657.1"/>
    <property type="molecule type" value="Genomic_DNA"/>
</dbReference>
<name>A0A094WJR8_ECOLX</name>
<dbReference type="Proteomes" id="UP000050556">
    <property type="component" value="Unassembled WGS sequence"/>
</dbReference>
<gene>
    <name evidence="3" type="ORF">ACU57_21700</name>
    <name evidence="4" type="ORF">BMT91_18590</name>
    <name evidence="5" type="ORF">CIG67_20790</name>
    <name evidence="1" type="ORF">DL968_10560</name>
    <name evidence="2" type="ORF">WR15_13585</name>
</gene>
<sequence>MLQHSPQFLLTSTGWVITITTSIAPVTGVTLSWENTCEPFGDLLPDFLNGRGVC</sequence>
<reference evidence="2 6" key="2">
    <citation type="submission" date="2015-07" db="EMBL/GenBank/DDBJ databases">
        <title>Genome sequences of 64 non-O157:H7 Shiga toxin-producing Escherichia coli strains.</title>
        <authorList>
            <person name="Gonzalez-Escalona N."/>
            <person name="Toro M."/>
            <person name="Timme R."/>
            <person name="Payne J."/>
        </authorList>
    </citation>
    <scope>NUCLEOTIDE SEQUENCE [LARGE SCALE GENOMIC DNA]</scope>
    <source>
        <strain evidence="2 6">CFSAN026843</strain>
    </source>
</reference>
<evidence type="ECO:0000313" key="6">
    <source>
        <dbReference type="Proteomes" id="UP000037564"/>
    </source>
</evidence>
<dbReference type="EMBL" id="LGZN01000030">
    <property type="protein sequence ID" value="KNF68561.1"/>
    <property type="molecule type" value="Genomic_DNA"/>
</dbReference>
<dbReference type="EMBL" id="AAVTXU010000033">
    <property type="protein sequence ID" value="EGE1988071.1"/>
    <property type="molecule type" value="Genomic_DNA"/>
</dbReference>
<accession>A0A094WJR8</accession>
<dbReference type="AlphaFoldDB" id="A0A094WJR8"/>
<evidence type="ECO:0000313" key="1">
    <source>
        <dbReference type="EMBL" id="EGE1988071.1"/>
    </source>
</evidence>
<dbReference type="Proteomes" id="UP000854059">
    <property type="component" value="Unassembled WGS sequence"/>
</dbReference>
<reference evidence="4 8" key="3">
    <citation type="submission" date="2016-10" db="EMBL/GenBank/DDBJ databases">
        <title>Whole genome sequences of antibiotic resistant commensal Escherichia coli from healthy Australian adults.</title>
        <authorList>
            <person name="Moran R.A."/>
            <person name="Anantham S."/>
            <person name="Nigro S.J."/>
            <person name="Holt K.E."/>
            <person name="Hall R.M."/>
        </authorList>
    </citation>
    <scope>NUCLEOTIDE SEQUENCE [LARGE SCALE GENOMIC DNA]</scope>
    <source>
        <strain evidence="4 8">2.3-R4</strain>
    </source>
</reference>
<comment type="caution">
    <text evidence="2">The sequence shown here is derived from an EMBL/GenBank/DDBJ whole genome shotgun (WGS) entry which is preliminary data.</text>
</comment>
<evidence type="ECO:0000313" key="4">
    <source>
        <dbReference type="EMBL" id="OOK25872.1"/>
    </source>
</evidence>
<reference evidence="1" key="5">
    <citation type="submission" date="2018-05" db="EMBL/GenBank/DDBJ databases">
        <authorList>
            <person name="Ashton P.M."/>
            <person name="Dallman T."/>
            <person name="Nair S."/>
            <person name="De Pinna E."/>
            <person name="Peters T."/>
            <person name="Grant K."/>
        </authorList>
    </citation>
    <scope>NUCLEOTIDE SEQUENCE</scope>
    <source>
        <strain evidence="1">412057</strain>
    </source>
</reference>
<reference evidence="3 7" key="1">
    <citation type="journal article" date="2015" name="Front. Microbiol.">
        <title>Genetic determinants of heat resistance in Escherichia coli.</title>
        <authorList>
            <person name="Mercer R.G."/>
            <person name="Zheng J."/>
            <person name="Garcia-Hernandez R."/>
            <person name="Ruan L."/>
            <person name="Ganzle M.G."/>
            <person name="McMullen L.M."/>
        </authorList>
    </citation>
    <scope>NUCLEOTIDE SEQUENCE [LARGE SCALE GENOMIC DNA]</scope>
    <source>
        <strain evidence="3 7">AW1.3</strain>
    </source>
</reference>
<dbReference type="Proteomes" id="UP000288459">
    <property type="component" value="Unassembled WGS sequence"/>
</dbReference>
<evidence type="ECO:0000313" key="2">
    <source>
        <dbReference type="EMBL" id="KNF68561.1"/>
    </source>
</evidence>
<organism evidence="2 6">
    <name type="scientific">Escherichia coli</name>
    <dbReference type="NCBI Taxonomy" id="562"/>
    <lineage>
        <taxon>Bacteria</taxon>
        <taxon>Pseudomonadati</taxon>
        <taxon>Pseudomonadota</taxon>
        <taxon>Gammaproteobacteria</taxon>
        <taxon>Enterobacterales</taxon>
        <taxon>Enterobacteriaceae</taxon>
        <taxon>Escherichia</taxon>
    </lineage>
</organism>
<accession>A0A236GTY4</accession>
<dbReference type="EMBL" id="LDYI01000145">
    <property type="protein sequence ID" value="KPO06626.1"/>
    <property type="molecule type" value="Genomic_DNA"/>
</dbReference>
<evidence type="ECO:0000313" key="7">
    <source>
        <dbReference type="Proteomes" id="UP000050556"/>
    </source>
</evidence>
<dbReference type="EMBL" id="MPAF01000038">
    <property type="protein sequence ID" value="OOK25872.1"/>
    <property type="molecule type" value="Genomic_DNA"/>
</dbReference>
<evidence type="ECO:0000313" key="3">
    <source>
        <dbReference type="EMBL" id="KPO06626.1"/>
    </source>
</evidence>